<dbReference type="Proteomes" id="UP000184501">
    <property type="component" value="Unassembled WGS sequence"/>
</dbReference>
<dbReference type="AlphaFoldDB" id="A0A1M5HGL1"/>
<proteinExistence type="predicted"/>
<evidence type="ECO:0000313" key="1">
    <source>
        <dbReference type="EMBL" id="SHG15085.1"/>
    </source>
</evidence>
<organism evidence="1 2">
    <name type="scientific">Streptoalloteichus hindustanus</name>
    <dbReference type="NCBI Taxonomy" id="2017"/>
    <lineage>
        <taxon>Bacteria</taxon>
        <taxon>Bacillati</taxon>
        <taxon>Actinomycetota</taxon>
        <taxon>Actinomycetes</taxon>
        <taxon>Pseudonocardiales</taxon>
        <taxon>Pseudonocardiaceae</taxon>
        <taxon>Streptoalloteichus</taxon>
    </lineage>
</organism>
<name>A0A1M5HGL1_STRHI</name>
<evidence type="ECO:0000313" key="2">
    <source>
        <dbReference type="Proteomes" id="UP000184501"/>
    </source>
</evidence>
<sequence length="40" mass="4824">MIREVRNDIMHFNPEDLPTNTVDMLRNLLRMIRLNMPLLS</sequence>
<protein>
    <submittedName>
        <fullName evidence="1">Uncharacterized protein</fullName>
    </submittedName>
</protein>
<gene>
    <name evidence="1" type="ORF">SAMN05444320_106552</name>
</gene>
<dbReference type="EMBL" id="FQVN01000006">
    <property type="protein sequence ID" value="SHG15085.1"/>
    <property type="molecule type" value="Genomic_DNA"/>
</dbReference>
<reference evidence="1 2" key="1">
    <citation type="submission" date="2016-11" db="EMBL/GenBank/DDBJ databases">
        <authorList>
            <person name="Jaros S."/>
            <person name="Januszkiewicz K."/>
            <person name="Wedrychowicz H."/>
        </authorList>
    </citation>
    <scope>NUCLEOTIDE SEQUENCE [LARGE SCALE GENOMIC DNA]</scope>
    <source>
        <strain evidence="1 2">DSM 44523</strain>
    </source>
</reference>
<keyword evidence="2" id="KW-1185">Reference proteome</keyword>
<accession>A0A1M5HGL1</accession>